<reference evidence="1 2" key="2">
    <citation type="journal article" date="2010" name="Nucleic Acids Res.">
        <title>BeetleBase in 2010: revisions to provide comprehensive genomic information for Tribolium castaneum.</title>
        <authorList>
            <person name="Kim H.S."/>
            <person name="Murphy T."/>
            <person name="Xia J."/>
            <person name="Caragea D."/>
            <person name="Park Y."/>
            <person name="Beeman R.W."/>
            <person name="Lorenzen M.D."/>
            <person name="Butcher S."/>
            <person name="Manak J.R."/>
            <person name="Brown S.J."/>
        </authorList>
    </citation>
    <scope>GENOME REANNOTATION</scope>
    <source>
        <strain evidence="1 2">Georgia GA2</strain>
    </source>
</reference>
<keyword evidence="2" id="KW-1185">Reference proteome</keyword>
<sequence>MLRIPEESLIKNRSSPLAIENSPQTQLLASLFTRLKVGELLQRLRGRKRLFRRAFEQQSDLKCCALSRASLALFRSFFRGATGPYRSAKGCGARDARPTCINPCATPFSVKFLYRTFKMGAKGSVEAAKINAQNWNNLEWPVCSVWTREVTSSAGILPIDASCPSLCIQTAMLMGLRRLHSLRHRPTKGH</sequence>
<name>D6WL96_TRICA</name>
<evidence type="ECO:0000313" key="2">
    <source>
        <dbReference type="Proteomes" id="UP000007266"/>
    </source>
</evidence>
<protein>
    <submittedName>
        <fullName evidence="1">Uncharacterized protein</fullName>
    </submittedName>
</protein>
<dbReference type="InParanoid" id="D6WL96"/>
<reference evidence="1 2" key="1">
    <citation type="journal article" date="2008" name="Nature">
        <title>The genome of the model beetle and pest Tribolium castaneum.</title>
        <authorList>
            <consortium name="Tribolium Genome Sequencing Consortium"/>
            <person name="Richards S."/>
            <person name="Gibbs R.A."/>
            <person name="Weinstock G.M."/>
            <person name="Brown S.J."/>
            <person name="Denell R."/>
            <person name="Beeman R.W."/>
            <person name="Gibbs R."/>
            <person name="Beeman R.W."/>
            <person name="Brown S.J."/>
            <person name="Bucher G."/>
            <person name="Friedrich M."/>
            <person name="Grimmelikhuijzen C.J."/>
            <person name="Klingler M."/>
            <person name="Lorenzen M."/>
            <person name="Richards S."/>
            <person name="Roth S."/>
            <person name="Schroder R."/>
            <person name="Tautz D."/>
            <person name="Zdobnov E.M."/>
            <person name="Muzny D."/>
            <person name="Gibbs R.A."/>
            <person name="Weinstock G.M."/>
            <person name="Attaway T."/>
            <person name="Bell S."/>
            <person name="Buhay C.J."/>
            <person name="Chandrabose M.N."/>
            <person name="Chavez D."/>
            <person name="Clerk-Blankenburg K.P."/>
            <person name="Cree A."/>
            <person name="Dao M."/>
            <person name="Davis C."/>
            <person name="Chacko J."/>
            <person name="Dinh H."/>
            <person name="Dugan-Rocha S."/>
            <person name="Fowler G."/>
            <person name="Garner T.T."/>
            <person name="Garnes J."/>
            <person name="Gnirke A."/>
            <person name="Hawes A."/>
            <person name="Hernandez J."/>
            <person name="Hines S."/>
            <person name="Holder M."/>
            <person name="Hume J."/>
            <person name="Jhangiani S.N."/>
            <person name="Joshi V."/>
            <person name="Khan Z.M."/>
            <person name="Jackson L."/>
            <person name="Kovar C."/>
            <person name="Kowis A."/>
            <person name="Lee S."/>
            <person name="Lewis L.R."/>
            <person name="Margolis J."/>
            <person name="Morgan M."/>
            <person name="Nazareth L.V."/>
            <person name="Nguyen N."/>
            <person name="Okwuonu G."/>
            <person name="Parker D."/>
            <person name="Richards S."/>
            <person name="Ruiz S.J."/>
            <person name="Santibanez J."/>
            <person name="Savard J."/>
            <person name="Scherer S.E."/>
            <person name="Schneider B."/>
            <person name="Sodergren E."/>
            <person name="Tautz D."/>
            <person name="Vattahil S."/>
            <person name="Villasana D."/>
            <person name="White C.S."/>
            <person name="Wright R."/>
            <person name="Park Y."/>
            <person name="Beeman R.W."/>
            <person name="Lord J."/>
            <person name="Oppert B."/>
            <person name="Lorenzen M."/>
            <person name="Brown S."/>
            <person name="Wang L."/>
            <person name="Savard J."/>
            <person name="Tautz D."/>
            <person name="Richards S."/>
            <person name="Weinstock G."/>
            <person name="Gibbs R.A."/>
            <person name="Liu Y."/>
            <person name="Worley K."/>
            <person name="Weinstock G."/>
            <person name="Elsik C.G."/>
            <person name="Reese J.T."/>
            <person name="Elhaik E."/>
            <person name="Landan G."/>
            <person name="Graur D."/>
            <person name="Arensburger P."/>
            <person name="Atkinson P."/>
            <person name="Beeman R.W."/>
            <person name="Beidler J."/>
            <person name="Brown S.J."/>
            <person name="Demuth J.P."/>
            <person name="Drury D.W."/>
            <person name="Du Y.Z."/>
            <person name="Fujiwara H."/>
            <person name="Lorenzen M."/>
            <person name="Maselli V."/>
            <person name="Osanai M."/>
            <person name="Park Y."/>
            <person name="Robertson H.M."/>
            <person name="Tu Z."/>
            <person name="Wang J.J."/>
            <person name="Wang S."/>
            <person name="Richards S."/>
            <person name="Song H."/>
            <person name="Zhang L."/>
            <person name="Sodergren E."/>
            <person name="Werner D."/>
            <person name="Stanke M."/>
            <person name="Morgenstern B."/>
            <person name="Solovyev V."/>
            <person name="Kosarev P."/>
            <person name="Brown G."/>
            <person name="Chen H.C."/>
            <person name="Ermolaeva O."/>
            <person name="Hlavina W."/>
            <person name="Kapustin Y."/>
            <person name="Kiryutin B."/>
            <person name="Kitts P."/>
            <person name="Maglott D."/>
            <person name="Pruitt K."/>
            <person name="Sapojnikov V."/>
            <person name="Souvorov A."/>
            <person name="Mackey A.J."/>
            <person name="Waterhouse R.M."/>
            <person name="Wyder S."/>
            <person name="Zdobnov E.M."/>
            <person name="Zdobnov E.M."/>
            <person name="Wyder S."/>
            <person name="Kriventseva E.V."/>
            <person name="Kadowaki T."/>
            <person name="Bork P."/>
            <person name="Aranda M."/>
            <person name="Bao R."/>
            <person name="Beermann A."/>
            <person name="Berns N."/>
            <person name="Bolognesi R."/>
            <person name="Bonneton F."/>
            <person name="Bopp D."/>
            <person name="Brown S.J."/>
            <person name="Bucher G."/>
            <person name="Butts T."/>
            <person name="Chaumot A."/>
            <person name="Denell R.E."/>
            <person name="Ferrier D.E."/>
            <person name="Friedrich M."/>
            <person name="Gordon C.M."/>
            <person name="Jindra M."/>
            <person name="Klingler M."/>
            <person name="Lan Q."/>
            <person name="Lattorff H.M."/>
            <person name="Laudet V."/>
            <person name="von Levetsow C."/>
            <person name="Liu Z."/>
            <person name="Lutz R."/>
            <person name="Lynch J.A."/>
            <person name="da Fonseca R.N."/>
            <person name="Posnien N."/>
            <person name="Reuter R."/>
            <person name="Roth S."/>
            <person name="Savard J."/>
            <person name="Schinko J.B."/>
            <person name="Schmitt C."/>
            <person name="Schoppmeier M."/>
            <person name="Schroder R."/>
            <person name="Shippy T.D."/>
            <person name="Simonnet F."/>
            <person name="Marques-Souza H."/>
            <person name="Tautz D."/>
            <person name="Tomoyasu Y."/>
            <person name="Trauner J."/>
            <person name="Van der Zee M."/>
            <person name="Vervoort M."/>
            <person name="Wittkopp N."/>
            <person name="Wimmer E.A."/>
            <person name="Yang X."/>
            <person name="Jones A.K."/>
            <person name="Sattelle D.B."/>
            <person name="Ebert P.R."/>
            <person name="Nelson D."/>
            <person name="Scott J.G."/>
            <person name="Beeman R.W."/>
            <person name="Muthukrishnan S."/>
            <person name="Kramer K.J."/>
            <person name="Arakane Y."/>
            <person name="Beeman R.W."/>
            <person name="Zhu Q."/>
            <person name="Hogenkamp D."/>
            <person name="Dixit R."/>
            <person name="Oppert B."/>
            <person name="Jiang H."/>
            <person name="Zou Z."/>
            <person name="Marshall J."/>
            <person name="Elpidina E."/>
            <person name="Vinokurov K."/>
            <person name="Oppert C."/>
            <person name="Zou Z."/>
            <person name="Evans J."/>
            <person name="Lu Z."/>
            <person name="Zhao P."/>
            <person name="Sumathipala N."/>
            <person name="Altincicek B."/>
            <person name="Vilcinskas A."/>
            <person name="Williams M."/>
            <person name="Hultmark D."/>
            <person name="Hetru C."/>
            <person name="Jiang H."/>
            <person name="Grimmelikhuijzen C.J."/>
            <person name="Hauser F."/>
            <person name="Cazzamali G."/>
            <person name="Williamson M."/>
            <person name="Park Y."/>
            <person name="Li B."/>
            <person name="Tanaka Y."/>
            <person name="Predel R."/>
            <person name="Neupert S."/>
            <person name="Schachtner J."/>
            <person name="Verleyen P."/>
            <person name="Raible F."/>
            <person name="Bork P."/>
            <person name="Friedrich M."/>
            <person name="Walden K.K."/>
            <person name="Robertson H.M."/>
            <person name="Angeli S."/>
            <person name="Foret S."/>
            <person name="Bucher G."/>
            <person name="Schuetz S."/>
            <person name="Maleszka R."/>
            <person name="Wimmer E.A."/>
            <person name="Beeman R.W."/>
            <person name="Lorenzen M."/>
            <person name="Tomoyasu Y."/>
            <person name="Miller S.C."/>
            <person name="Grossmann D."/>
            <person name="Bucher G."/>
        </authorList>
    </citation>
    <scope>NUCLEOTIDE SEQUENCE [LARGE SCALE GENOMIC DNA]</scope>
    <source>
        <strain evidence="1 2">Georgia GA2</strain>
    </source>
</reference>
<organism evidence="1 2">
    <name type="scientific">Tribolium castaneum</name>
    <name type="common">Red flour beetle</name>
    <dbReference type="NCBI Taxonomy" id="7070"/>
    <lineage>
        <taxon>Eukaryota</taxon>
        <taxon>Metazoa</taxon>
        <taxon>Ecdysozoa</taxon>
        <taxon>Arthropoda</taxon>
        <taxon>Hexapoda</taxon>
        <taxon>Insecta</taxon>
        <taxon>Pterygota</taxon>
        <taxon>Neoptera</taxon>
        <taxon>Endopterygota</taxon>
        <taxon>Coleoptera</taxon>
        <taxon>Polyphaga</taxon>
        <taxon>Cucujiformia</taxon>
        <taxon>Tenebrionidae</taxon>
        <taxon>Tenebrionidae incertae sedis</taxon>
        <taxon>Tribolium</taxon>
    </lineage>
</organism>
<dbReference type="Proteomes" id="UP000007266">
    <property type="component" value="Linkage group 5"/>
</dbReference>
<accession>D6WL96</accession>
<evidence type="ECO:0000313" key="1">
    <source>
        <dbReference type="EMBL" id="EFA03482.1"/>
    </source>
</evidence>
<proteinExistence type="predicted"/>
<dbReference type="EMBL" id="KQ971343">
    <property type="protein sequence ID" value="EFA03482.1"/>
    <property type="molecule type" value="Genomic_DNA"/>
</dbReference>
<dbReference type="AlphaFoldDB" id="D6WL96"/>
<gene>
    <name evidence="1" type="primary">GLEAN_13481</name>
    <name evidence="1" type="ORF">TcasGA2_TC013481</name>
</gene>
<dbReference type="HOGENOM" id="CLU_1429764_0_0_1"/>